<evidence type="ECO:0000313" key="2">
    <source>
        <dbReference type="EMBL" id="MCU6763419.1"/>
    </source>
</evidence>
<organism evidence="2 3">
    <name type="scientific">Brotonthovivens ammoniilytica</name>
    <dbReference type="NCBI Taxonomy" id="2981725"/>
    <lineage>
        <taxon>Bacteria</taxon>
        <taxon>Bacillati</taxon>
        <taxon>Bacillota</taxon>
        <taxon>Clostridia</taxon>
        <taxon>Lachnospirales</taxon>
        <taxon>Lachnospiraceae</taxon>
        <taxon>Brotonthovivens</taxon>
    </lineage>
</organism>
<name>A0ABT2TMG5_9FIRM</name>
<dbReference type="Proteomes" id="UP001652442">
    <property type="component" value="Unassembled WGS sequence"/>
</dbReference>
<dbReference type="Pfam" id="PF10646">
    <property type="entry name" value="Germane"/>
    <property type="match status" value="2"/>
</dbReference>
<dbReference type="SMART" id="SM00909">
    <property type="entry name" value="Germane"/>
    <property type="match status" value="1"/>
</dbReference>
<sequence>MKKKAGWIKIIIAIILAAAFMPVFGCGEETGSASAFHIFYLNENKNSLVPKAYELKSDDTEGKIQEIIKRLEADSQDVEYTRLFSDDIKIEKYEYEDHMLKLYFNKKYSEMKPVEEILCRGGIARTFLQLEEITGVSFYVDRVALTNANNEVVGVMTRDSFVDNPGEEIKNVQESDVTLYFATENGRGLVKETQKVYSSSNVSVEKLVVERLMDGPQSSNAKRTIPEGTQLINVSVLEGVCLVNFDKGFLVHDFEVSEPVVIYSIVDSLTALPSIDTVQISVNGETNMIYREKYSLSVQYQQDLDLVTEENEDVKIVNEEKKEAR</sequence>
<accession>A0ABT2TMG5</accession>
<evidence type="ECO:0000259" key="1">
    <source>
        <dbReference type="SMART" id="SM00909"/>
    </source>
</evidence>
<dbReference type="EMBL" id="JAOQJQ010000007">
    <property type="protein sequence ID" value="MCU6763419.1"/>
    <property type="molecule type" value="Genomic_DNA"/>
</dbReference>
<keyword evidence="3" id="KW-1185">Reference proteome</keyword>
<gene>
    <name evidence="2" type="ORF">OCV88_13980</name>
</gene>
<reference evidence="2 3" key="1">
    <citation type="journal article" date="2021" name="ISME Commun">
        <title>Automated analysis of genomic sequences facilitates high-throughput and comprehensive description of bacteria.</title>
        <authorList>
            <person name="Hitch T.C.A."/>
        </authorList>
    </citation>
    <scope>NUCLEOTIDE SEQUENCE [LARGE SCALE GENOMIC DNA]</scope>
    <source>
        <strain evidence="2 3">Sanger_109</strain>
    </source>
</reference>
<evidence type="ECO:0000313" key="3">
    <source>
        <dbReference type="Proteomes" id="UP001652442"/>
    </source>
</evidence>
<dbReference type="RefSeq" id="WP_158426064.1">
    <property type="nucleotide sequence ID" value="NZ_JAOQJQ010000007.1"/>
</dbReference>
<feature type="domain" description="GerMN" evidence="1">
    <location>
        <begin position="205"/>
        <end position="291"/>
    </location>
</feature>
<comment type="caution">
    <text evidence="2">The sequence shown here is derived from an EMBL/GenBank/DDBJ whole genome shotgun (WGS) entry which is preliminary data.</text>
</comment>
<protein>
    <submittedName>
        <fullName evidence="2">GerMN domain-containing protein</fullName>
    </submittedName>
</protein>
<dbReference type="InterPro" id="IPR019606">
    <property type="entry name" value="GerMN"/>
</dbReference>
<proteinExistence type="predicted"/>